<name>A0A9Q0QNA6_9MAGN</name>
<keyword evidence="2" id="KW-0677">Repeat</keyword>
<feature type="repeat" description="PPR" evidence="4">
    <location>
        <begin position="116"/>
        <end position="150"/>
    </location>
</feature>
<dbReference type="Gene3D" id="1.25.40.10">
    <property type="entry name" value="Tetratricopeptide repeat domain"/>
    <property type="match status" value="6"/>
</dbReference>
<evidence type="ECO:0000256" key="3">
    <source>
        <dbReference type="ARBA" id="ARBA00061659"/>
    </source>
</evidence>
<dbReference type="FunFam" id="1.25.40.10:FF:000090">
    <property type="entry name" value="Pentatricopeptide repeat-containing protein, chloroplastic"/>
    <property type="match status" value="1"/>
</dbReference>
<organism evidence="5 6">
    <name type="scientific">Protea cynaroides</name>
    <dbReference type="NCBI Taxonomy" id="273540"/>
    <lineage>
        <taxon>Eukaryota</taxon>
        <taxon>Viridiplantae</taxon>
        <taxon>Streptophyta</taxon>
        <taxon>Embryophyta</taxon>
        <taxon>Tracheophyta</taxon>
        <taxon>Spermatophyta</taxon>
        <taxon>Magnoliopsida</taxon>
        <taxon>Proteales</taxon>
        <taxon>Proteaceae</taxon>
        <taxon>Protea</taxon>
    </lineage>
</organism>
<evidence type="ECO:0000256" key="1">
    <source>
        <dbReference type="ARBA" id="ARBA00006643"/>
    </source>
</evidence>
<gene>
    <name evidence="5" type="ORF">NE237_017682</name>
</gene>
<evidence type="ECO:0008006" key="7">
    <source>
        <dbReference type="Google" id="ProtNLM"/>
    </source>
</evidence>
<comment type="caution">
    <text evidence="5">The sequence shown here is derived from an EMBL/GenBank/DDBJ whole genome shotgun (WGS) entry which is preliminary data.</text>
</comment>
<proteinExistence type="inferred from homology"/>
<feature type="repeat" description="PPR" evidence="4">
    <location>
        <begin position="318"/>
        <end position="352"/>
    </location>
</feature>
<dbReference type="EMBL" id="JAMYWD010000007">
    <property type="protein sequence ID" value="KAJ4965833.1"/>
    <property type="molecule type" value="Genomic_DNA"/>
</dbReference>
<dbReference type="FunFam" id="1.25.40.10:FF:000196">
    <property type="entry name" value="Pentatricopeptide repeat-containing protein At4g14850"/>
    <property type="match status" value="1"/>
</dbReference>
<comment type="similarity">
    <text evidence="3">Belongs to the PPR family. PCMP-E subfamily.</text>
</comment>
<sequence length="802" mass="89454">MRSSRLLLALEAKSFLPLQKRPLNRHLNIAHQSQVSKSSPSLPILLEKRDPITFATALTFSSKLKSLALGHQVHVQIIKSGFSKDVFSQNNLIVMYSKCASLGCGLKLFEEMTERNVVSWTSVISGAIQNGEYEMGLEIYLDMVRAGLRPNEFALGSVLKGCASVDDLEFGLSCHCFAIKIGLENNAFVGGSVLNMYAKCGDIEPAKRVFEGVDSNDVGCWNAMIGGFALNGHWFEAMELVSSMQLKGIIMDQFTFINALKGCSDLGDLNFGRQIHGMIIRSKVEFSTSGMNSLMDMYFKSGGHNSALKIFNKMEGKDIISWNTVFTGIFLNENAREVASLFSRMLSSGLKPNHVTFSIVFRLCGALFNLLLGLQFYCLAYQFGFFNEAIIVNSLINMLFRCGESRRVHSLFEKAHTKDISTWNEMIVGYNSNFCAQEALNIFCKYWESGYEANELIFSSILGAFYRTEHQGIVRQIHGAIIKTGYGFHAFLCCSLISAYSRIGPLEDSVMAFNEIKRLDLASWGTMISAFVLRGHSYEALVLLNRLRATGEKPDEFILGSVLNSCSSIAAYHQSKCIYVLVIKTGFEKHVCVASAVIDAFAKCGEIESSWLAFNRASRYDDVVLLNTMIMAYAHHGLVAEAFEIFEKMKSANLKPSHATFVLIISACSHLGLVEEGCRVFDSISSDHGMDPTAENFGCLVDLFSRNGLLEEAKRVIEVMPFAPWPAIWRSLLSGCRIHGNRELGEWAAQQLIQLAPENDAGYVLLSKVYSEEGNWEDVSKVMRRMEERVIRKDPGYSWIEI</sequence>
<feature type="repeat" description="PPR" evidence="4">
    <location>
        <begin position="217"/>
        <end position="251"/>
    </location>
</feature>
<dbReference type="FunFam" id="1.25.40.10:FF:000201">
    <property type="entry name" value="Pentatricopeptide repeat-containing protein mitochondrial"/>
    <property type="match status" value="1"/>
</dbReference>
<protein>
    <recommendedName>
        <fullName evidence="7">Pentatricopeptide repeat-containing protein</fullName>
    </recommendedName>
</protein>
<dbReference type="OrthoDB" id="733253at2759"/>
<dbReference type="InterPro" id="IPR011990">
    <property type="entry name" value="TPR-like_helical_dom_sf"/>
</dbReference>
<evidence type="ECO:0000313" key="6">
    <source>
        <dbReference type="Proteomes" id="UP001141806"/>
    </source>
</evidence>
<dbReference type="PANTHER" id="PTHR47926">
    <property type="entry name" value="PENTATRICOPEPTIDE REPEAT-CONTAINING PROTEIN"/>
    <property type="match status" value="1"/>
</dbReference>
<dbReference type="NCBIfam" id="TIGR00756">
    <property type="entry name" value="PPR"/>
    <property type="match status" value="3"/>
</dbReference>
<reference evidence="5" key="1">
    <citation type="journal article" date="2023" name="Plant J.">
        <title>The genome of the king protea, Protea cynaroides.</title>
        <authorList>
            <person name="Chang J."/>
            <person name="Duong T.A."/>
            <person name="Schoeman C."/>
            <person name="Ma X."/>
            <person name="Roodt D."/>
            <person name="Barker N."/>
            <person name="Li Z."/>
            <person name="Van de Peer Y."/>
            <person name="Mizrachi E."/>
        </authorList>
    </citation>
    <scope>NUCLEOTIDE SEQUENCE</scope>
    <source>
        <tissue evidence="5">Young leaves</tissue>
    </source>
</reference>
<dbReference type="AlphaFoldDB" id="A0A9Q0QNA6"/>
<evidence type="ECO:0000256" key="4">
    <source>
        <dbReference type="PROSITE-ProRule" id="PRU00708"/>
    </source>
</evidence>
<dbReference type="Proteomes" id="UP001141806">
    <property type="component" value="Unassembled WGS sequence"/>
</dbReference>
<dbReference type="FunFam" id="1.25.40.10:FF:000343">
    <property type="entry name" value="Pentatricopeptide repeat-containing protein At3g58590"/>
    <property type="match status" value="1"/>
</dbReference>
<feature type="repeat" description="PPR" evidence="4">
    <location>
        <begin position="622"/>
        <end position="656"/>
    </location>
</feature>
<dbReference type="GO" id="GO:0003723">
    <property type="term" value="F:RNA binding"/>
    <property type="evidence" value="ECO:0007669"/>
    <property type="project" value="InterPro"/>
</dbReference>
<dbReference type="Pfam" id="PF01535">
    <property type="entry name" value="PPR"/>
    <property type="match status" value="5"/>
</dbReference>
<keyword evidence="6" id="KW-1185">Reference proteome</keyword>
<dbReference type="Pfam" id="PF13041">
    <property type="entry name" value="PPR_2"/>
    <property type="match status" value="4"/>
</dbReference>
<dbReference type="GO" id="GO:0009451">
    <property type="term" value="P:RNA modification"/>
    <property type="evidence" value="ECO:0007669"/>
    <property type="project" value="InterPro"/>
</dbReference>
<accession>A0A9Q0QNA6</accession>
<evidence type="ECO:0000313" key="5">
    <source>
        <dbReference type="EMBL" id="KAJ4965833.1"/>
    </source>
</evidence>
<feature type="repeat" description="PPR" evidence="4">
    <location>
        <begin position="520"/>
        <end position="554"/>
    </location>
</feature>
<dbReference type="InterPro" id="IPR046848">
    <property type="entry name" value="E_motif"/>
</dbReference>
<evidence type="ECO:0000256" key="2">
    <source>
        <dbReference type="ARBA" id="ARBA00022737"/>
    </source>
</evidence>
<dbReference type="InterPro" id="IPR002885">
    <property type="entry name" value="PPR_rpt"/>
</dbReference>
<dbReference type="PROSITE" id="PS51375">
    <property type="entry name" value="PPR"/>
    <property type="match status" value="5"/>
</dbReference>
<dbReference type="InterPro" id="IPR046960">
    <property type="entry name" value="PPR_At4g14850-like_plant"/>
</dbReference>
<comment type="similarity">
    <text evidence="1">Belongs to the PPR family. PCMP-H subfamily.</text>
</comment>
<dbReference type="Pfam" id="PF20431">
    <property type="entry name" value="E_motif"/>
    <property type="match status" value="1"/>
</dbReference>
<dbReference type="PANTHER" id="PTHR47926:SF435">
    <property type="entry name" value="PENTACOTRIPEPTIDE-REPEAT REGION OF PRORP DOMAIN-CONTAINING PROTEIN"/>
    <property type="match status" value="1"/>
</dbReference>